<reference evidence="4" key="1">
    <citation type="submission" date="2017-03" db="EMBL/GenBank/DDBJ databases">
        <title>Genomes of endolithic fungi from Antarctica.</title>
        <authorList>
            <person name="Coleine C."/>
            <person name="Masonjones S."/>
            <person name="Stajich J.E."/>
        </authorList>
    </citation>
    <scope>NUCLEOTIDE SEQUENCE [LARGE SCALE GENOMIC DNA]</scope>
    <source>
        <strain evidence="4">CCFEE 5527</strain>
    </source>
</reference>
<dbReference type="Proteomes" id="UP000192596">
    <property type="component" value="Unassembled WGS sequence"/>
</dbReference>
<protein>
    <recommendedName>
        <fullName evidence="5">SAP domain-containing protein</fullName>
    </recommendedName>
</protein>
<proteinExistence type="predicted"/>
<dbReference type="InterPro" id="IPR038872">
    <property type="entry name" value="Put_GTT3"/>
</dbReference>
<keyword evidence="2" id="KW-1133">Transmembrane helix</keyword>
<evidence type="ECO:0000256" key="1">
    <source>
        <dbReference type="SAM" id="MobiDB-lite"/>
    </source>
</evidence>
<organism evidence="3 4">
    <name type="scientific">Cryoendolithus antarcticus</name>
    <dbReference type="NCBI Taxonomy" id="1507870"/>
    <lineage>
        <taxon>Eukaryota</taxon>
        <taxon>Fungi</taxon>
        <taxon>Dikarya</taxon>
        <taxon>Ascomycota</taxon>
        <taxon>Pezizomycotina</taxon>
        <taxon>Dothideomycetes</taxon>
        <taxon>Dothideomycetidae</taxon>
        <taxon>Cladosporiales</taxon>
        <taxon>Cladosporiaceae</taxon>
        <taxon>Cryoendolithus</taxon>
    </lineage>
</organism>
<keyword evidence="2" id="KW-0472">Membrane</keyword>
<feature type="transmembrane region" description="Helical" evidence="2">
    <location>
        <begin position="292"/>
        <end position="311"/>
    </location>
</feature>
<dbReference type="PANTHER" id="PTHR41807:SF1">
    <property type="entry name" value="GLUTATHIONE TRANSFERASE 3"/>
    <property type="match status" value="1"/>
</dbReference>
<feature type="compositionally biased region" description="Polar residues" evidence="1">
    <location>
        <begin position="46"/>
        <end position="56"/>
    </location>
</feature>
<dbReference type="PANTHER" id="PTHR41807">
    <property type="entry name" value="GLUTATHIONE TRANSFERASE 3"/>
    <property type="match status" value="1"/>
</dbReference>
<comment type="caution">
    <text evidence="3">The sequence shown here is derived from an EMBL/GenBank/DDBJ whole genome shotgun (WGS) entry which is preliminary data.</text>
</comment>
<feature type="region of interest" description="Disordered" evidence="1">
    <location>
        <begin position="46"/>
        <end position="114"/>
    </location>
</feature>
<gene>
    <name evidence="3" type="ORF">B0A48_11907</name>
</gene>
<dbReference type="AlphaFoldDB" id="A0A1V8ST59"/>
<dbReference type="GO" id="GO:0016020">
    <property type="term" value="C:membrane"/>
    <property type="evidence" value="ECO:0007669"/>
    <property type="project" value="TreeGrafter"/>
</dbReference>
<evidence type="ECO:0008006" key="5">
    <source>
        <dbReference type="Google" id="ProtNLM"/>
    </source>
</evidence>
<keyword evidence="2" id="KW-0812">Transmembrane</keyword>
<evidence type="ECO:0000313" key="3">
    <source>
        <dbReference type="EMBL" id="OQO02353.1"/>
    </source>
</evidence>
<dbReference type="InParanoid" id="A0A1V8ST59"/>
<sequence length="348" mass="38089">MPPSWLAKQKKAELIELGSEAGLRLDDGMRRDEMVEQLDKHLQTNSTRLGGNQTFDSYYGTRRTPFKPRDESIAPVTSDDAGARSVVRARGMRASQVKSEYDDDLPSAPTSRSNALAMTTSPTIAASRTPATANIIQRRRSSLPPSPSLVANEIEHVEARAYAGLNDLYSLSGIPETIDWIREACSSLAAVHLVILLQESLSLQRQLVPWLYAFDTPAFHPLGIASQAISIPDVFVLLTPAFWKPTLLWSSTSIFVPLLVSFFFNLTVHTVRRHGARVQVVHNEYDPMTFNIAKLLVSLAVYGGGALQGYVSQDTAATVLESQYGGLSGLLMGAYVGGITSIWQAVQR</sequence>
<accession>A0A1V8ST59</accession>
<dbReference type="EMBL" id="NAJO01000028">
    <property type="protein sequence ID" value="OQO02353.1"/>
    <property type="molecule type" value="Genomic_DNA"/>
</dbReference>
<evidence type="ECO:0000313" key="4">
    <source>
        <dbReference type="Proteomes" id="UP000192596"/>
    </source>
</evidence>
<feature type="transmembrane region" description="Helical" evidence="2">
    <location>
        <begin position="323"/>
        <end position="346"/>
    </location>
</feature>
<name>A0A1V8ST59_9PEZI</name>
<keyword evidence="4" id="KW-1185">Reference proteome</keyword>
<feature type="transmembrane region" description="Helical" evidence="2">
    <location>
        <begin position="247"/>
        <end position="271"/>
    </location>
</feature>
<evidence type="ECO:0000256" key="2">
    <source>
        <dbReference type="SAM" id="Phobius"/>
    </source>
</evidence>
<dbReference type="OrthoDB" id="4034134at2759"/>
<dbReference type="STRING" id="1507870.A0A1V8ST59"/>